<reference evidence="3" key="1">
    <citation type="journal article" date="2019" name="Int. J. Syst. Evol. Microbiol.">
        <title>The Global Catalogue of Microorganisms (GCM) 10K type strain sequencing project: providing services to taxonomists for standard genome sequencing and annotation.</title>
        <authorList>
            <consortium name="The Broad Institute Genomics Platform"/>
            <consortium name="The Broad Institute Genome Sequencing Center for Infectious Disease"/>
            <person name="Wu L."/>
            <person name="Ma J."/>
        </authorList>
    </citation>
    <scope>NUCLEOTIDE SEQUENCE [LARGE SCALE GENOMIC DNA]</scope>
    <source>
        <strain evidence="3">WYCCWR 12678</strain>
    </source>
</reference>
<evidence type="ECO:0000313" key="2">
    <source>
        <dbReference type="EMBL" id="MFC4769644.1"/>
    </source>
</evidence>
<gene>
    <name evidence="2" type="ORF">ACFO8Q_20160</name>
</gene>
<organism evidence="2 3">
    <name type="scientific">Effusibacillus consociatus</name>
    <dbReference type="NCBI Taxonomy" id="1117041"/>
    <lineage>
        <taxon>Bacteria</taxon>
        <taxon>Bacillati</taxon>
        <taxon>Bacillota</taxon>
        <taxon>Bacilli</taxon>
        <taxon>Bacillales</taxon>
        <taxon>Alicyclobacillaceae</taxon>
        <taxon>Effusibacillus</taxon>
    </lineage>
</organism>
<proteinExistence type="predicted"/>
<name>A0ABV9Q763_9BACL</name>
<evidence type="ECO:0000313" key="3">
    <source>
        <dbReference type="Proteomes" id="UP001596002"/>
    </source>
</evidence>
<keyword evidence="3" id="KW-1185">Reference proteome</keyword>
<dbReference type="Proteomes" id="UP001596002">
    <property type="component" value="Unassembled WGS sequence"/>
</dbReference>
<keyword evidence="1" id="KW-0812">Transmembrane</keyword>
<evidence type="ECO:0000256" key="1">
    <source>
        <dbReference type="SAM" id="Phobius"/>
    </source>
</evidence>
<dbReference type="EMBL" id="JBHSHC010000141">
    <property type="protein sequence ID" value="MFC4769644.1"/>
    <property type="molecule type" value="Genomic_DNA"/>
</dbReference>
<feature type="transmembrane region" description="Helical" evidence="1">
    <location>
        <begin position="20"/>
        <end position="40"/>
    </location>
</feature>
<comment type="caution">
    <text evidence="2">The sequence shown here is derived from an EMBL/GenBank/DDBJ whole genome shotgun (WGS) entry which is preliminary data.</text>
</comment>
<sequence>MVPLSLGGISSAWLVFASTYKVHLFIATIVFTGLAHFYILSRKDARPGVKKLLWLSTLTSFALLLYSILNGIF</sequence>
<accession>A0ABV9Q763</accession>
<keyword evidence="1" id="KW-1133">Transmembrane helix</keyword>
<keyword evidence="1" id="KW-0472">Membrane</keyword>
<protein>
    <submittedName>
        <fullName evidence="2">Uncharacterized protein</fullName>
    </submittedName>
</protein>
<feature type="transmembrane region" description="Helical" evidence="1">
    <location>
        <begin position="52"/>
        <end position="69"/>
    </location>
</feature>